<dbReference type="GO" id="GO:0003723">
    <property type="term" value="F:RNA binding"/>
    <property type="evidence" value="ECO:0007669"/>
    <property type="project" value="TreeGrafter"/>
</dbReference>
<feature type="compositionally biased region" description="Basic and acidic residues" evidence="5">
    <location>
        <begin position="143"/>
        <end position="163"/>
    </location>
</feature>
<reference evidence="8" key="3">
    <citation type="submission" date="2025-09" db="UniProtKB">
        <authorList>
            <consortium name="Ensembl"/>
        </authorList>
    </citation>
    <scope>IDENTIFICATION</scope>
</reference>
<dbReference type="InterPro" id="IPR052225">
    <property type="entry name" value="Ser/Arg_repetitive_matrix"/>
</dbReference>
<dbReference type="FunFam" id="1.20.1390.10:FF:000002">
    <property type="entry name" value="Serine/arginine repetitive matrix 1 isoform 2"/>
    <property type="match status" value="1"/>
</dbReference>
<evidence type="ECO:0000256" key="2">
    <source>
        <dbReference type="ARBA" id="ARBA00022664"/>
    </source>
</evidence>
<dbReference type="InterPro" id="IPR036483">
    <property type="entry name" value="PWI_dom_sf"/>
</dbReference>
<dbReference type="Ensembl" id="ENSENLT00000012848.1">
    <property type="protein sequence ID" value="ENSENLP00000012333.1"/>
    <property type="gene ID" value="ENSENLG00000005889.1"/>
</dbReference>
<comment type="similarity">
    <text evidence="1">Belongs to the splicing factor SR family.</text>
</comment>
<protein>
    <recommendedName>
        <fullName evidence="4">Serine/arginine repetitive matrix protein 1</fullName>
    </recommendedName>
</protein>
<feature type="compositionally biased region" description="Basic and acidic residues" evidence="5">
    <location>
        <begin position="251"/>
        <end position="285"/>
    </location>
</feature>
<feature type="compositionally biased region" description="Basic residues" evidence="5">
    <location>
        <begin position="286"/>
        <end position="326"/>
    </location>
</feature>
<dbReference type="Gene3D" id="1.20.1390.10">
    <property type="entry name" value="PWI domain"/>
    <property type="match status" value="1"/>
</dbReference>
<name>A0A665TYT1_ECHNA</name>
<keyword evidence="2" id="KW-0507">mRNA processing</keyword>
<evidence type="ECO:0000256" key="3">
    <source>
        <dbReference type="ARBA" id="ARBA00023187"/>
    </source>
</evidence>
<evidence type="ECO:0000256" key="6">
    <source>
        <dbReference type="SAM" id="Phobius"/>
    </source>
</evidence>
<dbReference type="GO" id="GO:0006397">
    <property type="term" value="P:mRNA processing"/>
    <property type="evidence" value="ECO:0007669"/>
    <property type="project" value="UniProtKB-KW"/>
</dbReference>
<dbReference type="PROSITE" id="PS51025">
    <property type="entry name" value="PWI"/>
    <property type="match status" value="1"/>
</dbReference>
<keyword evidence="6" id="KW-0472">Membrane</keyword>
<evidence type="ECO:0000313" key="9">
    <source>
        <dbReference type="Proteomes" id="UP000472264"/>
    </source>
</evidence>
<feature type="compositionally biased region" description="Low complexity" evidence="5">
    <location>
        <begin position="349"/>
        <end position="361"/>
    </location>
</feature>
<dbReference type="GO" id="GO:0005681">
    <property type="term" value="C:spliceosomal complex"/>
    <property type="evidence" value="ECO:0007669"/>
    <property type="project" value="TreeGrafter"/>
</dbReference>
<feature type="transmembrane region" description="Helical" evidence="6">
    <location>
        <begin position="644"/>
        <end position="660"/>
    </location>
</feature>
<reference evidence="8" key="2">
    <citation type="submission" date="2025-08" db="UniProtKB">
        <authorList>
            <consortium name="Ensembl"/>
        </authorList>
    </citation>
    <scope>IDENTIFICATION</scope>
</reference>
<evidence type="ECO:0000256" key="4">
    <source>
        <dbReference type="ARBA" id="ARBA00067280"/>
    </source>
</evidence>
<keyword evidence="9" id="KW-1185">Reference proteome</keyword>
<dbReference type="PANTHER" id="PTHR23148:SF0">
    <property type="entry name" value="SERINE_ARGININE REPETITIVE MATRIX PROTEIN 1"/>
    <property type="match status" value="1"/>
</dbReference>
<feature type="region of interest" description="Disordered" evidence="5">
    <location>
        <begin position="143"/>
        <end position="615"/>
    </location>
</feature>
<evidence type="ECO:0000256" key="1">
    <source>
        <dbReference type="ARBA" id="ARBA00010269"/>
    </source>
</evidence>
<feature type="compositionally biased region" description="Basic residues" evidence="5">
    <location>
        <begin position="333"/>
        <end position="348"/>
    </location>
</feature>
<sequence>MDAGFFRGTSAEQDNRFSNKHKKLLKQLKFAECLDKKVDMTKVNLEVIKPWITQRVTEILGFEDDVVIEFIFNQLEEKHPDSKMMQINLTGFLNGKNAREFMKDLWPLLLSAQENIAGIPSAFLEQKKEEIKQRQIEQEKLASLKKVDDDKKEKDKETRERAQSKSPRRRKTRSPSPRRRSPVKRERKCSPSRSPKRKPSPAGGNSPPPPLMQLPTKPLEQLIEPDTSGRAMPEPVVQEASSTCDAVVEVVKADSVTEVKEPSIEKIHKKEERPRSREREKDSRRERPHHRSHSRSRRRRSRSRSYSPRRRQSPRRRMSPRRRSPPRRGPTSSRHRHRRSPVRRRRSRSASSSGSSSSGSRSPKKAMKRISSTPPRKQAHHLDTSISPGGKDRCSPSPRARRGRSSASPPRSSGLKRKPGGRSDSPSNNAKPRHSEASDSAHTVEVRIRQLLMPPFSVVSDTGSSSSEEEGPKRPTAGPGARNGEVRRRRSRTPSPRRRHRDISPRKRRSPSPGRRRRSPSPPRRSPSPPPRRRSPSPRRYSPPIQRRYSPSPLPPQKRKMSSSPAKRSSPGAKRRPSRSPKRRSSPVQRRRTPPSCSTPPRHRRSPMMSSNWQSRDGHQHFITCCTKLSHLLCCFKVFFSHKTKFYCFYCFILFIYFFYQSGIPQ</sequence>
<evidence type="ECO:0000259" key="7">
    <source>
        <dbReference type="PROSITE" id="PS51025"/>
    </source>
</evidence>
<dbReference type="Proteomes" id="UP000472264">
    <property type="component" value="Chromosome 22"/>
</dbReference>
<keyword evidence="6" id="KW-1133">Transmembrane helix</keyword>
<organism evidence="8 9">
    <name type="scientific">Echeneis naucrates</name>
    <name type="common">Live sharksucker</name>
    <dbReference type="NCBI Taxonomy" id="173247"/>
    <lineage>
        <taxon>Eukaryota</taxon>
        <taxon>Metazoa</taxon>
        <taxon>Chordata</taxon>
        <taxon>Craniata</taxon>
        <taxon>Vertebrata</taxon>
        <taxon>Euteleostomi</taxon>
        <taxon>Actinopterygii</taxon>
        <taxon>Neopterygii</taxon>
        <taxon>Teleostei</taxon>
        <taxon>Neoteleostei</taxon>
        <taxon>Acanthomorphata</taxon>
        <taxon>Carangaria</taxon>
        <taxon>Carangiformes</taxon>
        <taxon>Echeneidae</taxon>
        <taxon>Echeneis</taxon>
    </lineage>
</organism>
<dbReference type="Pfam" id="PF01480">
    <property type="entry name" value="PWI"/>
    <property type="match status" value="1"/>
</dbReference>
<feature type="compositionally biased region" description="Low complexity" evidence="5">
    <location>
        <begin position="538"/>
        <end position="551"/>
    </location>
</feature>
<feature type="compositionally biased region" description="Basic and acidic residues" evidence="5">
    <location>
        <begin position="433"/>
        <end position="448"/>
    </location>
</feature>
<feature type="domain" description="PWI" evidence="7">
    <location>
        <begin position="27"/>
        <end position="126"/>
    </location>
</feature>
<evidence type="ECO:0000313" key="8">
    <source>
        <dbReference type="Ensembl" id="ENSENLP00000012333.1"/>
    </source>
</evidence>
<feature type="compositionally biased region" description="Basic residues" evidence="5">
    <location>
        <begin position="166"/>
        <end position="187"/>
    </location>
</feature>
<reference evidence="8" key="1">
    <citation type="submission" date="2021-04" db="EMBL/GenBank/DDBJ databases">
        <authorList>
            <consortium name="Wellcome Sanger Institute Data Sharing"/>
        </authorList>
    </citation>
    <scope>NUCLEOTIDE SEQUENCE [LARGE SCALE GENOMIC DNA]</scope>
</reference>
<proteinExistence type="inferred from homology"/>
<keyword evidence="3" id="KW-0508">mRNA splicing</keyword>
<feature type="compositionally biased region" description="Pro residues" evidence="5">
    <location>
        <begin position="520"/>
        <end position="530"/>
    </location>
</feature>
<dbReference type="GO" id="GO:0048024">
    <property type="term" value="P:regulation of mRNA splicing, via spliceosome"/>
    <property type="evidence" value="ECO:0007669"/>
    <property type="project" value="TreeGrafter"/>
</dbReference>
<dbReference type="AlphaFoldDB" id="A0A665TYT1"/>
<dbReference type="InterPro" id="IPR002483">
    <property type="entry name" value="PWI_dom"/>
</dbReference>
<feature type="compositionally biased region" description="Basic residues" evidence="5">
    <location>
        <begin position="487"/>
        <end position="519"/>
    </location>
</feature>
<dbReference type="PANTHER" id="PTHR23148">
    <property type="entry name" value="SERINE/ARGININE REGULATED NUCLEAR MATRIX PROTEIN"/>
    <property type="match status" value="1"/>
</dbReference>
<gene>
    <name evidence="8" type="primary">srrm1</name>
</gene>
<dbReference type="SMART" id="SM00311">
    <property type="entry name" value="PWI"/>
    <property type="match status" value="1"/>
</dbReference>
<dbReference type="SUPFAM" id="SSF101233">
    <property type="entry name" value="PWI domain"/>
    <property type="match status" value="1"/>
</dbReference>
<evidence type="ECO:0000256" key="5">
    <source>
        <dbReference type="SAM" id="MobiDB-lite"/>
    </source>
</evidence>
<feature type="compositionally biased region" description="Basic residues" evidence="5">
    <location>
        <begin position="573"/>
        <end position="593"/>
    </location>
</feature>
<accession>A0A665TYT1</accession>
<keyword evidence="6" id="KW-0812">Transmembrane</keyword>
<dbReference type="GO" id="GO:0008380">
    <property type="term" value="P:RNA splicing"/>
    <property type="evidence" value="ECO:0007669"/>
    <property type="project" value="UniProtKB-KW"/>
</dbReference>